<dbReference type="EMBL" id="CP002329">
    <property type="protein sequence ID" value="AEF34497.1"/>
    <property type="molecule type" value="Genomic_DNA"/>
</dbReference>
<evidence type="ECO:0000313" key="2">
    <source>
        <dbReference type="EMBL" id="AEF34497.1"/>
    </source>
</evidence>
<dbReference type="AlphaFoldDB" id="F5Z1J6"/>
<evidence type="ECO:0000313" key="3">
    <source>
        <dbReference type="Proteomes" id="UP000009224"/>
    </source>
</evidence>
<proteinExistence type="predicted"/>
<dbReference type="HOGENOM" id="CLU_2634329_0_0_11"/>
<dbReference type="Proteomes" id="UP000009224">
    <property type="component" value="Chromosome"/>
</dbReference>
<gene>
    <name evidence="2" type="ordered locus">JDM601_0497</name>
</gene>
<reference evidence="2 3" key="1">
    <citation type="journal article" date="2011" name="J. Bacteriol.">
        <title>Complete genome sequence of a novel clinical isolate, the nontuberculous Mycobacterium strain JDM601.</title>
        <authorList>
            <person name="Zhang Z.Y."/>
            <person name="Sun Z.Q."/>
            <person name="Wang Z.L."/>
            <person name="Wen Z.L."/>
            <person name="Sun Q.W."/>
            <person name="Zhu Z.Q."/>
            <person name="Song Y.Z."/>
            <person name="Zhao J.W."/>
            <person name="Wang H.H."/>
            <person name="Zhang S.L."/>
            <person name="Guo X.K."/>
        </authorList>
    </citation>
    <scope>NUCLEOTIDE SEQUENCE [LARGE SCALE GENOMIC DNA]</scope>
    <source>
        <strain evidence="2 3">JDM601</strain>
    </source>
</reference>
<keyword evidence="3" id="KW-1185">Reference proteome</keyword>
<organism evidence="2 3">
    <name type="scientific">Mycolicibacter sinensis (strain JDM601)</name>
    <name type="common">Mycobacterium sinense</name>
    <dbReference type="NCBI Taxonomy" id="875328"/>
    <lineage>
        <taxon>Bacteria</taxon>
        <taxon>Bacillati</taxon>
        <taxon>Actinomycetota</taxon>
        <taxon>Actinomycetes</taxon>
        <taxon>Mycobacteriales</taxon>
        <taxon>Mycobacteriaceae</taxon>
        <taxon>Mycolicibacter</taxon>
    </lineage>
</organism>
<evidence type="ECO:0000256" key="1">
    <source>
        <dbReference type="SAM" id="MobiDB-lite"/>
    </source>
</evidence>
<accession>F5Z1J6</accession>
<dbReference type="KEGG" id="mjd:JDM601_0497"/>
<dbReference type="STRING" id="875328.JDM601_0497"/>
<protein>
    <submittedName>
        <fullName evidence="2">Uncharacterized protein</fullName>
    </submittedName>
</protein>
<sequence length="77" mass="8022">MPDVASRAVVRGSGLVHPASLTASPEKQYRGDRPSPARDPGAGSAELLTEFSALHPGTAKQLAVLLLRHALAPLLDD</sequence>
<feature type="compositionally biased region" description="Basic and acidic residues" evidence="1">
    <location>
        <begin position="27"/>
        <end position="36"/>
    </location>
</feature>
<feature type="region of interest" description="Disordered" evidence="1">
    <location>
        <begin position="15"/>
        <end position="43"/>
    </location>
</feature>
<name>F5Z1J6_MYCSD</name>